<comment type="caution">
    <text evidence="9">The sequence shown here is derived from an EMBL/GenBank/DDBJ whole genome shotgun (WGS) entry which is preliminary data.</text>
</comment>
<comment type="similarity">
    <text evidence="2">Belongs to the binding-protein-dependent transport system permease family. FecCD subfamily.</text>
</comment>
<accession>A0ABP6Y161</accession>
<evidence type="ECO:0000256" key="2">
    <source>
        <dbReference type="ARBA" id="ARBA00007935"/>
    </source>
</evidence>
<keyword evidence="4" id="KW-1003">Cell membrane</keyword>
<evidence type="ECO:0000256" key="4">
    <source>
        <dbReference type="ARBA" id="ARBA00022475"/>
    </source>
</evidence>
<feature type="transmembrane region" description="Helical" evidence="8">
    <location>
        <begin position="36"/>
        <end position="61"/>
    </location>
</feature>
<evidence type="ECO:0000256" key="5">
    <source>
        <dbReference type="ARBA" id="ARBA00022692"/>
    </source>
</evidence>
<evidence type="ECO:0000256" key="7">
    <source>
        <dbReference type="ARBA" id="ARBA00023136"/>
    </source>
</evidence>
<keyword evidence="7 8" id="KW-0472">Membrane</keyword>
<keyword evidence="10" id="KW-1185">Reference proteome</keyword>
<reference evidence="10" key="1">
    <citation type="journal article" date="2019" name="Int. J. Syst. Evol. Microbiol.">
        <title>The Global Catalogue of Microorganisms (GCM) 10K type strain sequencing project: providing services to taxonomists for standard genome sequencing and annotation.</title>
        <authorList>
            <consortium name="The Broad Institute Genomics Platform"/>
            <consortium name="The Broad Institute Genome Sequencing Center for Infectious Disease"/>
            <person name="Wu L."/>
            <person name="Ma J."/>
        </authorList>
    </citation>
    <scope>NUCLEOTIDE SEQUENCE [LARGE SCALE GENOMIC DNA]</scope>
    <source>
        <strain evidence="10">JCM 16898</strain>
    </source>
</reference>
<proteinExistence type="inferred from homology"/>
<evidence type="ECO:0000313" key="9">
    <source>
        <dbReference type="EMBL" id="GAA3575641.1"/>
    </source>
</evidence>
<keyword evidence="5 8" id="KW-0812">Transmembrane</keyword>
<dbReference type="InterPro" id="IPR000522">
    <property type="entry name" value="ABC_transptr_permease_BtuC"/>
</dbReference>
<evidence type="ECO:0000256" key="3">
    <source>
        <dbReference type="ARBA" id="ARBA00022448"/>
    </source>
</evidence>
<comment type="subcellular location">
    <subcellularLocation>
        <location evidence="1">Cell membrane</location>
        <topology evidence="1">Multi-pass membrane protein</topology>
    </subcellularLocation>
</comment>
<sequence length="71" mass="7306">MLEVAPFAGAVFLVWMDVAVRVLVAPEELPIGVTSATVGVVAFVAFVAAVAAVGAVVTWSAGREWTFRTAG</sequence>
<protein>
    <submittedName>
        <fullName evidence="9">Uncharacterized protein</fullName>
    </submittedName>
</protein>
<dbReference type="Proteomes" id="UP001500689">
    <property type="component" value="Unassembled WGS sequence"/>
</dbReference>
<dbReference type="Gene3D" id="1.10.3470.10">
    <property type="entry name" value="ABC transporter involved in vitamin B12 uptake, BtuC"/>
    <property type="match status" value="1"/>
</dbReference>
<evidence type="ECO:0000313" key="10">
    <source>
        <dbReference type="Proteomes" id="UP001500689"/>
    </source>
</evidence>
<dbReference type="EMBL" id="BAAAZN010000020">
    <property type="protein sequence ID" value="GAA3575641.1"/>
    <property type="molecule type" value="Genomic_DNA"/>
</dbReference>
<evidence type="ECO:0000256" key="8">
    <source>
        <dbReference type="SAM" id="Phobius"/>
    </source>
</evidence>
<evidence type="ECO:0000256" key="6">
    <source>
        <dbReference type="ARBA" id="ARBA00022989"/>
    </source>
</evidence>
<gene>
    <name evidence="9" type="ORF">GCM10022222_70380</name>
</gene>
<dbReference type="SUPFAM" id="SSF81345">
    <property type="entry name" value="ABC transporter involved in vitamin B12 uptake, BtuC"/>
    <property type="match status" value="1"/>
</dbReference>
<organism evidence="9 10">
    <name type="scientific">Amycolatopsis ultiminotia</name>
    <dbReference type="NCBI Taxonomy" id="543629"/>
    <lineage>
        <taxon>Bacteria</taxon>
        <taxon>Bacillati</taxon>
        <taxon>Actinomycetota</taxon>
        <taxon>Actinomycetes</taxon>
        <taxon>Pseudonocardiales</taxon>
        <taxon>Pseudonocardiaceae</taxon>
        <taxon>Amycolatopsis</taxon>
    </lineage>
</organism>
<dbReference type="Pfam" id="PF01032">
    <property type="entry name" value="FecCD"/>
    <property type="match status" value="1"/>
</dbReference>
<keyword evidence="3" id="KW-0813">Transport</keyword>
<keyword evidence="6 8" id="KW-1133">Transmembrane helix</keyword>
<dbReference type="InterPro" id="IPR037294">
    <property type="entry name" value="ABC_BtuC-like"/>
</dbReference>
<feature type="transmembrane region" description="Helical" evidence="8">
    <location>
        <begin position="6"/>
        <end position="24"/>
    </location>
</feature>
<evidence type="ECO:0000256" key="1">
    <source>
        <dbReference type="ARBA" id="ARBA00004651"/>
    </source>
</evidence>
<dbReference type="RefSeq" id="WP_344867478.1">
    <property type="nucleotide sequence ID" value="NZ_BAAAZN010000020.1"/>
</dbReference>
<name>A0ABP6Y161_9PSEU</name>